<organism evidence="2 3">
    <name type="scientific">Actinacidiphila cocklensis</name>
    <dbReference type="NCBI Taxonomy" id="887465"/>
    <lineage>
        <taxon>Bacteria</taxon>
        <taxon>Bacillati</taxon>
        <taxon>Actinomycetota</taxon>
        <taxon>Actinomycetes</taxon>
        <taxon>Kitasatosporales</taxon>
        <taxon>Streptomycetaceae</taxon>
        <taxon>Actinacidiphila</taxon>
    </lineage>
</organism>
<feature type="compositionally biased region" description="Low complexity" evidence="1">
    <location>
        <begin position="31"/>
        <end position="47"/>
    </location>
</feature>
<sequence length="57" mass="5782">MSGPLVTLKPDIDVRGKWRGARHSGTTRGVAECASESSHGAAASASGPCGTTRSRPC</sequence>
<evidence type="ECO:0000313" key="3">
    <source>
        <dbReference type="Proteomes" id="UP001152519"/>
    </source>
</evidence>
<proteinExistence type="predicted"/>
<keyword evidence="3" id="KW-1185">Reference proteome</keyword>
<evidence type="ECO:0000313" key="2">
    <source>
        <dbReference type="EMBL" id="CAG6397411.1"/>
    </source>
</evidence>
<dbReference type="AlphaFoldDB" id="A0A9W4DXU9"/>
<accession>A0A9W4DXU9</accession>
<reference evidence="2" key="1">
    <citation type="submission" date="2021-05" db="EMBL/GenBank/DDBJ databases">
        <authorList>
            <person name="Arsene-Ploetze F."/>
        </authorList>
    </citation>
    <scope>NUCLEOTIDE SEQUENCE</scope>
    <source>
        <strain evidence="2">DSM 42138</strain>
    </source>
</reference>
<evidence type="ECO:0000256" key="1">
    <source>
        <dbReference type="SAM" id="MobiDB-lite"/>
    </source>
</evidence>
<dbReference type="EMBL" id="CAJSLV010000086">
    <property type="protein sequence ID" value="CAG6397411.1"/>
    <property type="molecule type" value="Genomic_DNA"/>
</dbReference>
<comment type="caution">
    <text evidence="2">The sequence shown here is derived from an EMBL/GenBank/DDBJ whole genome shotgun (WGS) entry which is preliminary data.</text>
</comment>
<name>A0A9W4DXU9_9ACTN</name>
<gene>
    <name evidence="2" type="ORF">SCOCK_540012</name>
</gene>
<protein>
    <submittedName>
        <fullName evidence="2">Uncharacterized protein</fullName>
    </submittedName>
</protein>
<dbReference type="Proteomes" id="UP001152519">
    <property type="component" value="Unassembled WGS sequence"/>
</dbReference>
<feature type="region of interest" description="Disordered" evidence="1">
    <location>
        <begin position="22"/>
        <end position="57"/>
    </location>
</feature>